<feature type="region of interest" description="Disordered" evidence="9">
    <location>
        <begin position="828"/>
        <end position="861"/>
    </location>
</feature>
<keyword evidence="4 7" id="KW-0863">Zinc-finger</keyword>
<feature type="region of interest" description="Disordered" evidence="9">
    <location>
        <begin position="160"/>
        <end position="217"/>
    </location>
</feature>
<evidence type="ECO:0000256" key="3">
    <source>
        <dbReference type="ARBA" id="ARBA00022737"/>
    </source>
</evidence>
<dbReference type="PROSITE" id="PS00028">
    <property type="entry name" value="ZINC_FINGER_C2H2_1"/>
    <property type="match status" value="3"/>
</dbReference>
<dbReference type="InterPro" id="IPR013087">
    <property type="entry name" value="Znf_C2H2_type"/>
</dbReference>
<dbReference type="Gene3D" id="3.30.160.60">
    <property type="entry name" value="Classic Zinc Finger"/>
    <property type="match status" value="1"/>
</dbReference>
<feature type="region of interest" description="Disordered" evidence="9">
    <location>
        <begin position="58"/>
        <end position="91"/>
    </location>
</feature>
<keyword evidence="6" id="KW-0539">Nucleus</keyword>
<feature type="compositionally biased region" description="Basic residues" evidence="9">
    <location>
        <begin position="998"/>
        <end position="1008"/>
    </location>
</feature>
<evidence type="ECO:0000256" key="1">
    <source>
        <dbReference type="ARBA" id="ARBA00004123"/>
    </source>
</evidence>
<feature type="compositionally biased region" description="Acidic residues" evidence="9">
    <location>
        <begin position="678"/>
        <end position="709"/>
    </location>
</feature>
<feature type="compositionally biased region" description="Acidic residues" evidence="9">
    <location>
        <begin position="1130"/>
        <end position="1140"/>
    </location>
</feature>
<feature type="compositionally biased region" description="Polar residues" evidence="9">
    <location>
        <begin position="1407"/>
        <end position="1418"/>
    </location>
</feature>
<feature type="compositionally biased region" description="Acidic residues" evidence="9">
    <location>
        <begin position="1066"/>
        <end position="1076"/>
    </location>
</feature>
<dbReference type="SMART" id="SM00355">
    <property type="entry name" value="ZnF_C2H2"/>
    <property type="match status" value="14"/>
</dbReference>
<feature type="compositionally biased region" description="Basic residues" evidence="9">
    <location>
        <begin position="713"/>
        <end position="729"/>
    </location>
</feature>
<dbReference type="GO" id="GO:0008270">
    <property type="term" value="F:zinc ion binding"/>
    <property type="evidence" value="ECO:0007669"/>
    <property type="project" value="UniProtKB-KW"/>
</dbReference>
<dbReference type="PROSITE" id="PS50157">
    <property type="entry name" value="ZINC_FINGER_C2H2_2"/>
    <property type="match status" value="2"/>
</dbReference>
<feature type="compositionally biased region" description="Acidic residues" evidence="9">
    <location>
        <begin position="443"/>
        <end position="454"/>
    </location>
</feature>
<feature type="region of interest" description="Disordered" evidence="9">
    <location>
        <begin position="1308"/>
        <end position="1327"/>
    </location>
</feature>
<feature type="coiled-coil region" evidence="8">
    <location>
        <begin position="1178"/>
        <end position="1205"/>
    </location>
</feature>
<protein>
    <recommendedName>
        <fullName evidence="10">C2H2-type domain-containing protein</fullName>
    </recommendedName>
</protein>
<evidence type="ECO:0000313" key="11">
    <source>
        <dbReference type="EMBL" id="OXA61748.1"/>
    </source>
</evidence>
<keyword evidence="12" id="KW-1185">Reference proteome</keyword>
<keyword evidence="2" id="KW-0479">Metal-binding</keyword>
<proteinExistence type="predicted"/>
<feature type="region of interest" description="Disordered" evidence="9">
    <location>
        <begin position="1353"/>
        <end position="1420"/>
    </location>
</feature>
<feature type="compositionally biased region" description="Basic residues" evidence="9">
    <location>
        <begin position="1019"/>
        <end position="1033"/>
    </location>
</feature>
<evidence type="ECO:0000256" key="8">
    <source>
        <dbReference type="SAM" id="Coils"/>
    </source>
</evidence>
<name>A0A226EX51_FOLCA</name>
<dbReference type="GO" id="GO:0005634">
    <property type="term" value="C:nucleus"/>
    <property type="evidence" value="ECO:0007669"/>
    <property type="project" value="UniProtKB-SubCell"/>
</dbReference>
<dbReference type="Proteomes" id="UP000198287">
    <property type="component" value="Unassembled WGS sequence"/>
</dbReference>
<organism evidence="11 12">
    <name type="scientific">Folsomia candida</name>
    <name type="common">Springtail</name>
    <dbReference type="NCBI Taxonomy" id="158441"/>
    <lineage>
        <taxon>Eukaryota</taxon>
        <taxon>Metazoa</taxon>
        <taxon>Ecdysozoa</taxon>
        <taxon>Arthropoda</taxon>
        <taxon>Hexapoda</taxon>
        <taxon>Collembola</taxon>
        <taxon>Entomobryomorpha</taxon>
        <taxon>Isotomoidea</taxon>
        <taxon>Isotomidae</taxon>
        <taxon>Proisotominae</taxon>
        <taxon>Folsomia</taxon>
    </lineage>
</organism>
<feature type="region of interest" description="Disordered" evidence="9">
    <location>
        <begin position="993"/>
        <end position="1159"/>
    </location>
</feature>
<feature type="compositionally biased region" description="Polar residues" evidence="9">
    <location>
        <begin position="1531"/>
        <end position="1548"/>
    </location>
</feature>
<feature type="compositionally biased region" description="Acidic residues" evidence="9">
    <location>
        <begin position="849"/>
        <end position="858"/>
    </location>
</feature>
<feature type="compositionally biased region" description="Acidic residues" evidence="9">
    <location>
        <begin position="179"/>
        <end position="203"/>
    </location>
</feature>
<evidence type="ECO:0000256" key="4">
    <source>
        <dbReference type="ARBA" id="ARBA00022771"/>
    </source>
</evidence>
<comment type="subcellular location">
    <subcellularLocation>
        <location evidence="1">Nucleus</location>
    </subcellularLocation>
</comment>
<evidence type="ECO:0000256" key="9">
    <source>
        <dbReference type="SAM" id="MobiDB-lite"/>
    </source>
</evidence>
<comment type="caution">
    <text evidence="11">The sequence shown here is derived from an EMBL/GenBank/DDBJ whole genome shotgun (WGS) entry which is preliminary data.</text>
</comment>
<accession>A0A226EX51</accession>
<sequence>MEEKEENNPLNPTVLVPSEMDHLVVETEAAEEDDSGDDTNTTVIDIDDETSDMVYSSQTMETGSPDRASATLKNTNYTNDVGKKPEGTTKNKLKNYGRTRVEVVRKITRIIFCQLCYAQIPSVSKFRIHLDREHNIQVKGPPRIVDGDDCDNELTMKNASDALRRAENTPRTTVAPPDYQDDDDDESSDDAESSEDSDSDDQGQESNPAESQVSTEESYLKLKTLLKKKMVRQEARSQDRVKKLLVKLENNQTKYTQCNTCWIEQPVTGIHQYLRAEHKRQHTDGEFILCQFCGMSFLYDYYLEKHLEDLSVPTVPSTMSPFEAEDLLHETHSCPDSGCGEIFANRKCLLFHRTNAHDHYHRCPTCEKVYILYSDMRKHIQRVHNYERRLLSCPVPGCDKSFPNRRGIATHVTQAHSVEEKEKYFTSNIGQPNNKIVKKTESDENANNDEDDDDKSNVVANSLPPEIIVRHKSPQTYWRKRNAELEKMRDLLIKKNKFHGPRQKSTPILPPRTPLPSQKQHALNEANKGINKPFPRQGRRISIDMPKKKPITTQGFLGLRSSMPPRPDLAFDDRRRKFPSNRNFTFMCSFCSRAFRTGADRDAHVGSTHHFDLTLEKPFICPVTDCDKRDHVNGRSLLGHIRRYHPPSVDEELFLRSIEEDKLAEAANPSTLNSSESPSDEDDADNMSDDENDVSSEPEEDLSDDEEVEVVPKKRKLESKNTKPTKRKFQPSSRSTSGVRQPFKRTDISLSPSCERPQGRPGPNAYHVREVLANFTIDGGFYCPECPVAERSPLSTTWNVQRHIRVLHPTSTLLSCPRSVNIEAMKNKHREEEEAAEAEEQARVQNNDINDDESSSGEEVEKNDFENHIKNAHNIAEEMENVKIEEDDQEEELPDCDVITRSSVEGLAILRSWFQFYRVGPNKQAANCPLCPQKQFSNLHNLQRHFLVLHEGSDYLRVSKLQGLIKAKLNENTQNDKLLQPVTRAISNTQLRYYSRGRGGRKNVRVRKTGGQSRFFTLMKKKSSASSRGRKKNITSSEKEEEGDSHDDMVEKIGGGGGTSSSNRVEEEDDESEEEVAPPRKPHEEEEQCNDYDIILEKIGGGGEASSSSKRVEDDEIEVEAASTPKPRDDDEVEEAAEAEEQARVQNNADESCSEDCAEEVEKDAFENHVNNGHNIAEEKVEEEVENVEVNAEEEGEKVEEMGEEENPSDCDVITQSSVEGLTILRTLFQFYRVGPKNQAANCPLCPQKQFSNLPNLQRHFLVQHKGTDYLRVSKLPELLRAKLDEIKMSEAEDDKLFQSMTRPVTTTQRGYYSRGGGGRKTGGQSRFFANMKKKFPVFSRGRKKNITSSDCDDVVKKIGGGGGTSSSNRVKEEGEVGPKPGEGDDEVEDAADIKSNDLQPKIEPNAGTSSSSYTTPGNPLRAFKLSNGKYYCPECNTGPSSPPYYSRPFELLRHLSDCHPGSSLLSPNKSSKKTKPIIKRKIIKETKLTEIKPKTEPDTIKSFECPFCPSEQNKYRSSWTLSRHIETTHPETPSSDNSTSINDTQETPSKRAKLDVVKPPATKETGLTSSVRPAYYNQPWFIKSEGKAKTQVSHILHLMDVSRLECIYCPDVPDKEKHVYPSFQYLLRHLNRIHSSARQPSETDPTKIFTPSPLPETE</sequence>
<keyword evidence="8" id="KW-0175">Coiled coil</keyword>
<keyword evidence="5" id="KW-0862">Zinc</keyword>
<feature type="compositionally biased region" description="Polar residues" evidence="9">
    <location>
        <begin position="204"/>
        <end position="217"/>
    </location>
</feature>
<reference evidence="11 12" key="1">
    <citation type="submission" date="2015-12" db="EMBL/GenBank/DDBJ databases">
        <title>The genome of Folsomia candida.</title>
        <authorList>
            <person name="Faddeeva A."/>
            <person name="Derks M.F."/>
            <person name="Anvar Y."/>
            <person name="Smit S."/>
            <person name="Van Straalen N."/>
            <person name="Roelofs D."/>
        </authorList>
    </citation>
    <scope>NUCLEOTIDE SEQUENCE [LARGE SCALE GENOMIC DNA]</scope>
    <source>
        <strain evidence="11 12">VU population</strain>
        <tissue evidence="11">Whole body</tissue>
    </source>
</reference>
<feature type="region of interest" description="Disordered" evidence="9">
    <location>
        <begin position="1528"/>
        <end position="1568"/>
    </location>
</feature>
<feature type="region of interest" description="Disordered" evidence="9">
    <location>
        <begin position="665"/>
        <end position="765"/>
    </location>
</feature>
<dbReference type="InterPro" id="IPR050888">
    <property type="entry name" value="ZnF_C2H2-type_TF"/>
</dbReference>
<evidence type="ECO:0000256" key="6">
    <source>
        <dbReference type="ARBA" id="ARBA00023242"/>
    </source>
</evidence>
<evidence type="ECO:0000256" key="2">
    <source>
        <dbReference type="ARBA" id="ARBA00022723"/>
    </source>
</evidence>
<evidence type="ECO:0000256" key="7">
    <source>
        <dbReference type="PROSITE-ProRule" id="PRU00042"/>
    </source>
</evidence>
<dbReference type="PANTHER" id="PTHR24406">
    <property type="entry name" value="TRANSCRIPTIONAL REPRESSOR CTCFL-RELATED"/>
    <property type="match status" value="1"/>
</dbReference>
<dbReference type="EMBL" id="LNIX01000001">
    <property type="protein sequence ID" value="OXA61748.1"/>
    <property type="molecule type" value="Genomic_DNA"/>
</dbReference>
<feature type="compositionally biased region" description="Polar residues" evidence="9">
    <location>
        <begin position="730"/>
        <end position="739"/>
    </location>
</feature>
<evidence type="ECO:0000259" key="10">
    <source>
        <dbReference type="PROSITE" id="PS50157"/>
    </source>
</evidence>
<evidence type="ECO:0000313" key="12">
    <source>
        <dbReference type="Proteomes" id="UP000198287"/>
    </source>
</evidence>
<feature type="region of interest" description="Disordered" evidence="9">
    <location>
        <begin position="1637"/>
        <end position="1659"/>
    </location>
</feature>
<evidence type="ECO:0000256" key="5">
    <source>
        <dbReference type="ARBA" id="ARBA00022833"/>
    </source>
</evidence>
<feature type="region of interest" description="Disordered" evidence="9">
    <location>
        <begin position="426"/>
        <end position="466"/>
    </location>
</feature>
<feature type="domain" description="C2H2-type" evidence="10">
    <location>
        <begin position="361"/>
        <end position="389"/>
    </location>
</feature>
<feature type="domain" description="C2H2-type" evidence="10">
    <location>
        <begin position="391"/>
        <end position="421"/>
    </location>
</feature>
<keyword evidence="3" id="KW-0677">Repeat</keyword>
<gene>
    <name evidence="11" type="ORF">Fcan01_03946</name>
</gene>